<keyword evidence="10" id="KW-1185">Reference proteome</keyword>
<evidence type="ECO:0000313" key="9">
    <source>
        <dbReference type="EMBL" id="RMX55563.1"/>
    </source>
</evidence>
<dbReference type="InterPro" id="IPR013098">
    <property type="entry name" value="Ig_I-set"/>
</dbReference>
<evidence type="ECO:0000256" key="3">
    <source>
        <dbReference type="ARBA" id="ARBA00023157"/>
    </source>
</evidence>
<feature type="domain" description="Ig-like" evidence="8">
    <location>
        <begin position="438"/>
        <end position="547"/>
    </location>
</feature>
<feature type="transmembrane region" description="Helical" evidence="7">
    <location>
        <begin position="566"/>
        <end position="589"/>
    </location>
</feature>
<dbReference type="PANTHER" id="PTHR11640">
    <property type="entry name" value="NEPHRIN"/>
    <property type="match status" value="1"/>
</dbReference>
<evidence type="ECO:0000256" key="6">
    <source>
        <dbReference type="SAM" id="MobiDB-lite"/>
    </source>
</evidence>
<dbReference type="Pfam" id="PF07679">
    <property type="entry name" value="I-set"/>
    <property type="match status" value="1"/>
</dbReference>
<feature type="region of interest" description="Disordered" evidence="6">
    <location>
        <begin position="710"/>
        <end position="838"/>
    </location>
</feature>
<keyword evidence="7" id="KW-1133">Transmembrane helix</keyword>
<dbReference type="SMART" id="SM00408">
    <property type="entry name" value="IGc2"/>
    <property type="match status" value="4"/>
</dbReference>
<comment type="subcellular location">
    <subcellularLocation>
        <location evidence="1">Membrane</location>
        <topology evidence="1">Single-pass type I membrane protein</topology>
    </subcellularLocation>
</comment>
<feature type="domain" description="Ig-like" evidence="8">
    <location>
        <begin position="215"/>
        <end position="322"/>
    </location>
</feature>
<feature type="domain" description="Ig-like" evidence="8">
    <location>
        <begin position="331"/>
        <end position="431"/>
    </location>
</feature>
<dbReference type="Gene3D" id="2.60.40.10">
    <property type="entry name" value="Immunoglobulins"/>
    <property type="match status" value="4"/>
</dbReference>
<dbReference type="InterPro" id="IPR003598">
    <property type="entry name" value="Ig_sub2"/>
</dbReference>
<feature type="domain" description="Ig-like" evidence="8">
    <location>
        <begin position="112"/>
        <end position="205"/>
    </location>
</feature>
<evidence type="ECO:0000313" key="10">
    <source>
        <dbReference type="Proteomes" id="UP000275408"/>
    </source>
</evidence>
<dbReference type="InterPro" id="IPR036179">
    <property type="entry name" value="Ig-like_dom_sf"/>
</dbReference>
<accession>A0A3M6UPE2</accession>
<name>A0A3M6UPE2_POCDA</name>
<dbReference type="PANTHER" id="PTHR11640:SF31">
    <property type="entry name" value="IRREGULAR CHIASM C-ROUGHEST PROTEIN-RELATED"/>
    <property type="match status" value="1"/>
</dbReference>
<sequence>MIVYFAVGVDALKFLSPPPQVSSGYLARNIDFNCSTDDANATVKLFFAADFVNFNERTLSLEKLHLNKQVFTLLNLGVRDGGQYRCKATDGKKTIEWPSTHGLLFLSQGKLPDIILDPPRPIIIQQGQTGKITCQALGWSVSKLAWKKRTDSGDQNVPDSKVTNVVDKSENLVKATLTFTNAQPQDSGEYKCVLTAFNKQDYKLANIRVDAPQPPTLYPYNGGTTVNEGTEKTLRCIAKASPKANITWYRHGKELQNTTSCSPSDEKECKTVYEVYEDDPTSSLHTTFTKQVLQIHGAMYPRDQGEFKCIAMNGIGQPVELIIDLDILAPPAIDKERDEIPAKEGLESKVICKVTKSNPLPTFTWKYQTVKCEDCVPDESNWIDVPSYLLLTPPKQTNLSEVRVEKSQSAAFYHCQADNGVGNDTHIVKLVRLELVAPDISKLPDKAAIQDEDFQVQLYCNATGHPKPTLNWYFERNGEKVHINEKGEGLGGNVDACQKRTSGYFFLVDRNPSDLVICRPKLQHIGKYTCRASNPRFKVKEQSAFINVFISTPVTRAGGSPLSTGALVGIAIGVGVLVLLVLVICCVVYRRQKRQIDEYKEIYFLRSSDYQVLAGQRSEERRRPRMEKHEDPCSSENLESLQRGHSVFQELIGKVYELIELFLELAWQPGAPPLSENPYLALELDDDEGVESQGYYLQPCDSGLRDSKRYVESPISSPTGELPPNTTPEGAGMGYDSPLPALPPGLDVMSDDEIKNAPLPSIPPSYEEALSDEDESRPMRGGRTNSAAGESGIDVDGLDDGDYIDDIRGDTPFLSPVEKIPETDVLQKGNRRKIETAL</sequence>
<keyword evidence="7" id="KW-0812">Transmembrane</keyword>
<dbReference type="CDD" id="cd00096">
    <property type="entry name" value="Ig"/>
    <property type="match status" value="2"/>
</dbReference>
<organism evidence="9 10">
    <name type="scientific">Pocillopora damicornis</name>
    <name type="common">Cauliflower coral</name>
    <name type="synonym">Millepora damicornis</name>
    <dbReference type="NCBI Taxonomy" id="46731"/>
    <lineage>
        <taxon>Eukaryota</taxon>
        <taxon>Metazoa</taxon>
        <taxon>Cnidaria</taxon>
        <taxon>Anthozoa</taxon>
        <taxon>Hexacorallia</taxon>
        <taxon>Scleractinia</taxon>
        <taxon>Astrocoeniina</taxon>
        <taxon>Pocilloporidae</taxon>
        <taxon>Pocillopora</taxon>
    </lineage>
</organism>
<dbReference type="GO" id="GO:0016020">
    <property type="term" value="C:membrane"/>
    <property type="evidence" value="ECO:0007669"/>
    <property type="project" value="UniProtKB-SubCell"/>
</dbReference>
<evidence type="ECO:0000256" key="5">
    <source>
        <dbReference type="ARBA" id="ARBA00023319"/>
    </source>
</evidence>
<evidence type="ECO:0000256" key="1">
    <source>
        <dbReference type="ARBA" id="ARBA00004479"/>
    </source>
</evidence>
<dbReference type="AlphaFoldDB" id="A0A3M6UPE2"/>
<dbReference type="Pfam" id="PF13927">
    <property type="entry name" value="Ig_3"/>
    <property type="match status" value="2"/>
</dbReference>
<dbReference type="EMBL" id="RCHS01001028">
    <property type="protein sequence ID" value="RMX55563.1"/>
    <property type="molecule type" value="Genomic_DNA"/>
</dbReference>
<dbReference type="InterPro" id="IPR003599">
    <property type="entry name" value="Ig_sub"/>
</dbReference>
<keyword evidence="5" id="KW-0393">Immunoglobulin domain</keyword>
<evidence type="ECO:0000256" key="4">
    <source>
        <dbReference type="ARBA" id="ARBA00023180"/>
    </source>
</evidence>
<dbReference type="InterPro" id="IPR007110">
    <property type="entry name" value="Ig-like_dom"/>
</dbReference>
<evidence type="ECO:0000259" key="8">
    <source>
        <dbReference type="PROSITE" id="PS50835"/>
    </source>
</evidence>
<keyword evidence="3" id="KW-1015">Disulfide bond</keyword>
<feature type="compositionally biased region" description="Basic and acidic residues" evidence="6">
    <location>
        <begin position="617"/>
        <end position="632"/>
    </location>
</feature>
<dbReference type="OrthoDB" id="6021492at2759"/>
<proteinExistence type="predicted"/>
<comment type="caution">
    <text evidence="9">The sequence shown here is derived from an EMBL/GenBank/DDBJ whole genome shotgun (WGS) entry which is preliminary data.</text>
</comment>
<evidence type="ECO:0000256" key="7">
    <source>
        <dbReference type="SAM" id="Phobius"/>
    </source>
</evidence>
<reference evidence="9 10" key="1">
    <citation type="journal article" date="2018" name="Sci. Rep.">
        <title>Comparative analysis of the Pocillopora damicornis genome highlights role of immune system in coral evolution.</title>
        <authorList>
            <person name="Cunning R."/>
            <person name="Bay R.A."/>
            <person name="Gillette P."/>
            <person name="Baker A.C."/>
            <person name="Traylor-Knowles N."/>
        </authorList>
    </citation>
    <scope>NUCLEOTIDE SEQUENCE [LARGE SCALE GENOMIC DNA]</scope>
    <source>
        <strain evidence="9">RSMAS</strain>
        <tissue evidence="9">Whole animal</tissue>
    </source>
</reference>
<keyword evidence="2 7" id="KW-0472">Membrane</keyword>
<protein>
    <recommendedName>
        <fullName evidence="8">Ig-like domain-containing protein</fullName>
    </recommendedName>
</protein>
<dbReference type="SUPFAM" id="SSF48726">
    <property type="entry name" value="Immunoglobulin"/>
    <property type="match status" value="3"/>
</dbReference>
<dbReference type="InterPro" id="IPR013783">
    <property type="entry name" value="Ig-like_fold"/>
</dbReference>
<dbReference type="Proteomes" id="UP000275408">
    <property type="component" value="Unassembled WGS sequence"/>
</dbReference>
<feature type="region of interest" description="Disordered" evidence="6">
    <location>
        <begin position="615"/>
        <end position="639"/>
    </location>
</feature>
<gene>
    <name evidence="9" type="ORF">pdam_00001670</name>
</gene>
<evidence type="ECO:0000256" key="2">
    <source>
        <dbReference type="ARBA" id="ARBA00023136"/>
    </source>
</evidence>
<keyword evidence="4" id="KW-0325">Glycoprotein</keyword>
<dbReference type="PROSITE" id="PS50835">
    <property type="entry name" value="IG_LIKE"/>
    <property type="match status" value="4"/>
</dbReference>
<dbReference type="SMART" id="SM00409">
    <property type="entry name" value="IG"/>
    <property type="match status" value="5"/>
</dbReference>
<dbReference type="InterPro" id="IPR051275">
    <property type="entry name" value="Cell_adhesion_signaling"/>
</dbReference>